<dbReference type="PATRIC" id="fig|1618447.3.peg.288"/>
<name>A0A0G1JTA6_9BACT</name>
<keyword evidence="2 4" id="KW-0378">Hydrolase</keyword>
<reference evidence="4 5" key="1">
    <citation type="journal article" date="2015" name="Nature">
        <title>rRNA introns, odd ribosomes, and small enigmatic genomes across a large radiation of phyla.</title>
        <authorList>
            <person name="Brown C.T."/>
            <person name="Hug L.A."/>
            <person name="Thomas B.C."/>
            <person name="Sharon I."/>
            <person name="Castelle C.J."/>
            <person name="Singh A."/>
            <person name="Wilkins M.J."/>
            <person name="Williams K.H."/>
            <person name="Banfield J.F."/>
        </authorList>
    </citation>
    <scope>NUCLEOTIDE SEQUENCE [LARGE SCALE GENOMIC DNA]</scope>
</reference>
<feature type="domain" description="Nudix hydrolase" evidence="3">
    <location>
        <begin position="1"/>
        <end position="131"/>
    </location>
</feature>
<sequence length="140" mass="16465">MIASGYVFFIKEKKILLSRRYNTGYEDGNYSVPAGHIENGESLTVGTCREIKEEVGVIILPKDMRLVHVIHRKEDDIRMDFFFFIEKWLTEPKNIEPEKCDDLSWFPLDALPPNTIPYIRSAIEHYQNNVFYSEFGWDVK</sequence>
<dbReference type="Gene3D" id="3.90.79.10">
    <property type="entry name" value="Nucleoside Triphosphate Pyrophosphohydrolase"/>
    <property type="match status" value="1"/>
</dbReference>
<dbReference type="SUPFAM" id="SSF55811">
    <property type="entry name" value="Nudix"/>
    <property type="match status" value="1"/>
</dbReference>
<evidence type="ECO:0000313" key="5">
    <source>
        <dbReference type="Proteomes" id="UP000034617"/>
    </source>
</evidence>
<evidence type="ECO:0000256" key="1">
    <source>
        <dbReference type="ARBA" id="ARBA00001946"/>
    </source>
</evidence>
<dbReference type="PANTHER" id="PTHR43046">
    <property type="entry name" value="GDP-MANNOSE MANNOSYL HYDROLASE"/>
    <property type="match status" value="1"/>
</dbReference>
<comment type="caution">
    <text evidence="4">The sequence shown here is derived from an EMBL/GenBank/DDBJ whole genome shotgun (WGS) entry which is preliminary data.</text>
</comment>
<proteinExistence type="predicted"/>
<dbReference type="AlphaFoldDB" id="A0A0G1JTA6"/>
<evidence type="ECO:0000256" key="2">
    <source>
        <dbReference type="ARBA" id="ARBA00022801"/>
    </source>
</evidence>
<dbReference type="CDD" id="cd04683">
    <property type="entry name" value="NUDIX_Hydrolase"/>
    <property type="match status" value="1"/>
</dbReference>
<organism evidence="4 5">
    <name type="scientific">Candidatus Gottesmanbacteria bacterium GW2011_GWB1_44_11c</name>
    <dbReference type="NCBI Taxonomy" id="1618447"/>
    <lineage>
        <taxon>Bacteria</taxon>
        <taxon>Candidatus Gottesmaniibacteriota</taxon>
    </lineage>
</organism>
<gene>
    <name evidence="4" type="ORF">UW22_C0007G0007</name>
</gene>
<dbReference type="InterPro" id="IPR000086">
    <property type="entry name" value="NUDIX_hydrolase_dom"/>
</dbReference>
<comment type="cofactor">
    <cofactor evidence="1">
        <name>Mg(2+)</name>
        <dbReference type="ChEBI" id="CHEBI:18420"/>
    </cofactor>
</comment>
<dbReference type="PANTHER" id="PTHR43046:SF16">
    <property type="entry name" value="ADP-RIBOSE PYROPHOSPHATASE YJHB-RELATED"/>
    <property type="match status" value="1"/>
</dbReference>
<dbReference type="Proteomes" id="UP000034617">
    <property type="component" value="Unassembled WGS sequence"/>
</dbReference>
<evidence type="ECO:0000259" key="3">
    <source>
        <dbReference type="PROSITE" id="PS51462"/>
    </source>
</evidence>
<dbReference type="EMBL" id="LCHM01000007">
    <property type="protein sequence ID" value="KKT38704.1"/>
    <property type="molecule type" value="Genomic_DNA"/>
</dbReference>
<accession>A0A0G1JTA6</accession>
<dbReference type="GO" id="GO:0016787">
    <property type="term" value="F:hydrolase activity"/>
    <property type="evidence" value="ECO:0007669"/>
    <property type="project" value="UniProtKB-KW"/>
</dbReference>
<dbReference type="PROSITE" id="PS51462">
    <property type="entry name" value="NUDIX"/>
    <property type="match status" value="1"/>
</dbReference>
<protein>
    <submittedName>
        <fullName evidence="4">NUDIX hydrolase</fullName>
    </submittedName>
</protein>
<dbReference type="Pfam" id="PF00293">
    <property type="entry name" value="NUDIX"/>
    <property type="match status" value="1"/>
</dbReference>
<dbReference type="InterPro" id="IPR015797">
    <property type="entry name" value="NUDIX_hydrolase-like_dom_sf"/>
</dbReference>
<evidence type="ECO:0000313" key="4">
    <source>
        <dbReference type="EMBL" id="KKT38704.1"/>
    </source>
</evidence>